<sequence>MTTQLPPDTPAGAPFAALRAQLATHAAPPRVEQALMTAFAKQRRPRRWHHALSARHWGMAGGLGACMMALLVFTLAPTAPSAPGAAPLPMIDDDDGGAFLALAPLERIEREAAPQMVEADLSGAALASLGVALTPETAGDTVRAEMLVSAEGQPLALRLVSQQSAVQ</sequence>
<organism evidence="1 2">
    <name type="scientific">Massilia glaciei</name>
    <dbReference type="NCBI Taxonomy" id="1524097"/>
    <lineage>
        <taxon>Bacteria</taxon>
        <taxon>Pseudomonadati</taxon>
        <taxon>Pseudomonadota</taxon>
        <taxon>Betaproteobacteria</taxon>
        <taxon>Burkholderiales</taxon>
        <taxon>Oxalobacteraceae</taxon>
        <taxon>Telluria group</taxon>
        <taxon>Massilia</taxon>
    </lineage>
</organism>
<accession>A0A2U2HIS9</accession>
<evidence type="ECO:0000313" key="2">
    <source>
        <dbReference type="Proteomes" id="UP000241421"/>
    </source>
</evidence>
<protein>
    <submittedName>
        <fullName evidence="1">Uncharacterized protein</fullName>
    </submittedName>
</protein>
<dbReference type="AlphaFoldDB" id="A0A2U2HIS9"/>
<comment type="caution">
    <text evidence="1">The sequence shown here is derived from an EMBL/GenBank/DDBJ whole genome shotgun (WGS) entry which is preliminary data.</text>
</comment>
<reference evidence="1 2" key="1">
    <citation type="submission" date="2018-04" db="EMBL/GenBank/DDBJ databases">
        <title>Massilia violaceinigra sp. nov., a novel purple-pigmented bacterium isolated from Tianshan glacier, Xinjiang, China.</title>
        <authorList>
            <person name="Wang H."/>
        </authorList>
    </citation>
    <scope>NUCLEOTIDE SEQUENCE [LARGE SCALE GENOMIC DNA]</scope>
    <source>
        <strain evidence="1 2">B448-2</strain>
    </source>
</reference>
<dbReference type="OrthoDB" id="8754476at2"/>
<dbReference type="EMBL" id="PXWF02000242">
    <property type="protein sequence ID" value="PWF46687.1"/>
    <property type="molecule type" value="Genomic_DNA"/>
</dbReference>
<evidence type="ECO:0000313" key="1">
    <source>
        <dbReference type="EMBL" id="PWF46687.1"/>
    </source>
</evidence>
<dbReference type="Proteomes" id="UP000241421">
    <property type="component" value="Unassembled WGS sequence"/>
</dbReference>
<dbReference type="RefSeq" id="WP_106758321.1">
    <property type="nucleotide sequence ID" value="NZ_PXWF02000242.1"/>
</dbReference>
<name>A0A2U2HIS9_9BURK</name>
<proteinExistence type="predicted"/>
<gene>
    <name evidence="1" type="ORF">C7C56_015710</name>
</gene>
<keyword evidence="2" id="KW-1185">Reference proteome</keyword>